<evidence type="ECO:0000313" key="1">
    <source>
        <dbReference type="EMBL" id="TWT53586.1"/>
    </source>
</evidence>
<name>A0A5C5WRZ6_9BACT</name>
<protein>
    <recommendedName>
        <fullName evidence="3">Thioredoxin domain-containing protein</fullName>
    </recommendedName>
</protein>
<dbReference type="AlphaFoldDB" id="A0A5C5WRZ6"/>
<dbReference type="OrthoDB" id="265402at2"/>
<dbReference type="RefSeq" id="WP_146513781.1">
    <property type="nucleotide sequence ID" value="NZ_SJPI01000001.1"/>
</dbReference>
<reference evidence="1 2" key="1">
    <citation type="submission" date="2019-02" db="EMBL/GenBank/DDBJ databases">
        <title>Deep-cultivation of Planctomycetes and their phenomic and genomic characterization uncovers novel biology.</title>
        <authorList>
            <person name="Wiegand S."/>
            <person name="Jogler M."/>
            <person name="Boedeker C."/>
            <person name="Pinto D."/>
            <person name="Vollmers J."/>
            <person name="Rivas-Marin E."/>
            <person name="Kohn T."/>
            <person name="Peeters S.H."/>
            <person name="Heuer A."/>
            <person name="Rast P."/>
            <person name="Oberbeckmann S."/>
            <person name="Bunk B."/>
            <person name="Jeske O."/>
            <person name="Meyerdierks A."/>
            <person name="Storesund J.E."/>
            <person name="Kallscheuer N."/>
            <person name="Luecker S."/>
            <person name="Lage O.M."/>
            <person name="Pohl T."/>
            <person name="Merkel B.J."/>
            <person name="Hornburger P."/>
            <person name="Mueller R.-W."/>
            <person name="Bruemmer F."/>
            <person name="Labrenz M."/>
            <person name="Spormann A.M."/>
            <person name="Op Den Camp H."/>
            <person name="Overmann J."/>
            <person name="Amann R."/>
            <person name="Jetten M.S.M."/>
            <person name="Mascher T."/>
            <person name="Medema M.H."/>
            <person name="Devos D.P."/>
            <person name="Kaster A.-K."/>
            <person name="Ovreas L."/>
            <person name="Rohde M."/>
            <person name="Galperin M.Y."/>
            <person name="Jogler C."/>
        </authorList>
    </citation>
    <scope>NUCLEOTIDE SEQUENCE [LARGE SCALE GENOMIC DNA]</scope>
    <source>
        <strain evidence="1 2">Pla22</strain>
    </source>
</reference>
<gene>
    <name evidence="1" type="ORF">Pla22_12150</name>
</gene>
<accession>A0A5C5WRZ6</accession>
<evidence type="ECO:0000313" key="2">
    <source>
        <dbReference type="Proteomes" id="UP000316598"/>
    </source>
</evidence>
<comment type="caution">
    <text evidence="1">The sequence shown here is derived from an EMBL/GenBank/DDBJ whole genome shotgun (WGS) entry which is preliminary data.</text>
</comment>
<dbReference type="Proteomes" id="UP000316598">
    <property type="component" value="Unassembled WGS sequence"/>
</dbReference>
<proteinExistence type="predicted"/>
<evidence type="ECO:0008006" key="3">
    <source>
        <dbReference type="Google" id="ProtNLM"/>
    </source>
</evidence>
<dbReference type="EMBL" id="SJPI01000001">
    <property type="protein sequence ID" value="TWT53586.1"/>
    <property type="molecule type" value="Genomic_DNA"/>
</dbReference>
<keyword evidence="2" id="KW-1185">Reference proteome</keyword>
<sequence>MPRSKPFLFAMSVIVLLTSFDTSFWTNSSNAAEAKAASNSSAKGLQAGDPLGAFRVIKVAGAVDDTIEPGDTLCYRCRYGSSPMVLVFARKPSDGLVNLAKQLDQSLRKNSDEKLKGLVTFLGDEVPTLKEHAASLAGELGETLLPIVVAEDSKTGPLEYQLSSSDAVTVIIAQDSQVVGTLVFSEDSIDAKKVVDSIKAMLSEPN</sequence>
<organism evidence="1 2">
    <name type="scientific">Rubripirellula amarantea</name>
    <dbReference type="NCBI Taxonomy" id="2527999"/>
    <lineage>
        <taxon>Bacteria</taxon>
        <taxon>Pseudomonadati</taxon>
        <taxon>Planctomycetota</taxon>
        <taxon>Planctomycetia</taxon>
        <taxon>Pirellulales</taxon>
        <taxon>Pirellulaceae</taxon>
        <taxon>Rubripirellula</taxon>
    </lineage>
</organism>